<proteinExistence type="predicted"/>
<name>A0A2M7W4D3_9BACT</name>
<organism evidence="1 2">
    <name type="scientific">Candidatus Berkelbacteria bacterium CG_4_10_14_0_2_um_filter_35_9_33_12</name>
    <dbReference type="NCBI Taxonomy" id="1974499"/>
    <lineage>
        <taxon>Bacteria</taxon>
        <taxon>Candidatus Berkelbacteria</taxon>
    </lineage>
</organism>
<sequence length="84" mass="8707">MGRDVGVGPVVATGLHSVLHAPSVVHGKGVAVAGGFAVRRERLSENLTQTFLILDPPLRGSGVEIVGKKAEHGSGKLPKLPSRH</sequence>
<evidence type="ECO:0000313" key="1">
    <source>
        <dbReference type="EMBL" id="PJA20563.1"/>
    </source>
</evidence>
<dbReference type="EMBL" id="PFQF01000024">
    <property type="protein sequence ID" value="PJA20563.1"/>
    <property type="molecule type" value="Genomic_DNA"/>
</dbReference>
<accession>A0A2M7W4D3</accession>
<evidence type="ECO:0000313" key="2">
    <source>
        <dbReference type="Proteomes" id="UP000230137"/>
    </source>
</evidence>
<dbReference type="Proteomes" id="UP000230137">
    <property type="component" value="Unassembled WGS sequence"/>
</dbReference>
<dbReference type="AlphaFoldDB" id="A0A2M7W4D3"/>
<comment type="caution">
    <text evidence="1">The sequence shown here is derived from an EMBL/GenBank/DDBJ whole genome shotgun (WGS) entry which is preliminary data.</text>
</comment>
<gene>
    <name evidence="1" type="ORF">COX60_01295</name>
</gene>
<protein>
    <submittedName>
        <fullName evidence="1">Uncharacterized protein</fullName>
    </submittedName>
</protein>
<reference evidence="2" key="1">
    <citation type="submission" date="2017-09" db="EMBL/GenBank/DDBJ databases">
        <title>Depth-based differentiation of microbial function through sediment-hosted aquifers and enrichment of novel symbionts in the deep terrestrial subsurface.</title>
        <authorList>
            <person name="Probst A.J."/>
            <person name="Ladd B."/>
            <person name="Jarett J.K."/>
            <person name="Geller-Mcgrath D.E."/>
            <person name="Sieber C.M.K."/>
            <person name="Emerson J.B."/>
            <person name="Anantharaman K."/>
            <person name="Thomas B.C."/>
            <person name="Malmstrom R."/>
            <person name="Stieglmeier M."/>
            <person name="Klingl A."/>
            <person name="Woyke T."/>
            <person name="Ryan C.M."/>
            <person name="Banfield J.F."/>
        </authorList>
    </citation>
    <scope>NUCLEOTIDE SEQUENCE [LARGE SCALE GENOMIC DNA]</scope>
</reference>